<evidence type="ECO:0000259" key="17">
    <source>
        <dbReference type="PROSITE" id="PS50173"/>
    </source>
</evidence>
<evidence type="ECO:0000256" key="13">
    <source>
        <dbReference type="ARBA" id="ARBA00023204"/>
    </source>
</evidence>
<organism evidence="18 19">
    <name type="scientific">Nocardioides panacisoli</name>
    <dbReference type="NCBI Taxonomy" id="627624"/>
    <lineage>
        <taxon>Bacteria</taxon>
        <taxon>Bacillati</taxon>
        <taxon>Actinomycetota</taxon>
        <taxon>Actinomycetes</taxon>
        <taxon>Propionibacteriales</taxon>
        <taxon>Nocardioidaceae</taxon>
        <taxon>Nocardioides</taxon>
    </lineage>
</organism>
<sequence length="424" mass="45560">MTTTPLLHVDMDAFYASVMIRDRPELHDVPVVVGGGHRGVVLSANYPARAYGVRSGMSGWEASRLCPDAVVMAPDFDLLVPVSRAIMETFRSVTPTVEVMSLDEAFLDVRGAVRLFGPPEAIAERIRSRVRSEHGITCSVGIAAAISVAKLASRRAKPDGVLTIPPDRFVEMVHPLDVGELYGVGDATRARLHRIGLERVGDVAAIPVDQLRRMVGRHLGGHLHALAWGRDRTWLRPGGAGTFGFGEGEPEGSMGSQHTLAADTRDREELLRELLQISSRVAARVRAAGKCGRTVSITIRFSDFRTITRSHTLPEPTDVTQDVYAAAVRLLDSLGHWRDGAPGPPGVRLVGVRVEGLVPLLPERGRQLALGDRDPGWPDADRAVDVATGRFGKGAVRRASLIGPDVSAGASPPETISGIGLPMR</sequence>
<dbReference type="Pfam" id="PF11799">
    <property type="entry name" value="IMS_C"/>
    <property type="match status" value="1"/>
</dbReference>
<dbReference type="CDD" id="cd03586">
    <property type="entry name" value="PolY_Pol_IV_kappa"/>
    <property type="match status" value="1"/>
</dbReference>
<evidence type="ECO:0000313" key="19">
    <source>
        <dbReference type="Proteomes" id="UP001501821"/>
    </source>
</evidence>
<keyword evidence="9 16" id="KW-0227">DNA damage</keyword>
<evidence type="ECO:0000256" key="9">
    <source>
        <dbReference type="ARBA" id="ARBA00022763"/>
    </source>
</evidence>
<keyword evidence="8 16" id="KW-0479">Metal-binding</keyword>
<evidence type="ECO:0000256" key="5">
    <source>
        <dbReference type="ARBA" id="ARBA00022679"/>
    </source>
</evidence>
<keyword evidence="10 16" id="KW-0460">Magnesium</keyword>
<keyword evidence="6 16" id="KW-0548">Nucleotidyltransferase</keyword>
<dbReference type="Gene3D" id="3.30.70.270">
    <property type="match status" value="1"/>
</dbReference>
<keyword evidence="4 16" id="KW-0963">Cytoplasm</keyword>
<comment type="subcellular location">
    <subcellularLocation>
        <location evidence="1 16">Cytoplasm</location>
    </subcellularLocation>
</comment>
<dbReference type="HAMAP" id="MF_01113">
    <property type="entry name" value="DNApol_IV"/>
    <property type="match status" value="1"/>
</dbReference>
<dbReference type="Pfam" id="PF00817">
    <property type="entry name" value="IMS"/>
    <property type="match status" value="1"/>
</dbReference>
<feature type="active site" evidence="16">
    <location>
        <position position="104"/>
    </location>
</feature>
<evidence type="ECO:0000256" key="7">
    <source>
        <dbReference type="ARBA" id="ARBA00022705"/>
    </source>
</evidence>
<evidence type="ECO:0000256" key="11">
    <source>
        <dbReference type="ARBA" id="ARBA00022932"/>
    </source>
</evidence>
<comment type="cofactor">
    <cofactor evidence="16">
        <name>Mg(2+)</name>
        <dbReference type="ChEBI" id="CHEBI:18420"/>
    </cofactor>
    <text evidence="16">Binds 2 magnesium ions per subunit.</text>
</comment>
<evidence type="ECO:0000256" key="1">
    <source>
        <dbReference type="ARBA" id="ARBA00004496"/>
    </source>
</evidence>
<proteinExistence type="inferred from homology"/>
<evidence type="ECO:0000256" key="16">
    <source>
        <dbReference type="HAMAP-Rule" id="MF_01113"/>
    </source>
</evidence>
<evidence type="ECO:0000256" key="2">
    <source>
        <dbReference type="ARBA" id="ARBA00010945"/>
    </source>
</evidence>
<comment type="caution">
    <text evidence="18">The sequence shown here is derived from an EMBL/GenBank/DDBJ whole genome shotgun (WGS) entry which is preliminary data.</text>
</comment>
<dbReference type="Gene3D" id="1.10.150.20">
    <property type="entry name" value="5' to 3' exonuclease, C-terminal subdomain"/>
    <property type="match status" value="1"/>
</dbReference>
<dbReference type="EMBL" id="BAABAH010000003">
    <property type="protein sequence ID" value="GAA3812547.1"/>
    <property type="molecule type" value="Genomic_DNA"/>
</dbReference>
<feature type="domain" description="UmuC" evidence="17">
    <location>
        <begin position="6"/>
        <end position="185"/>
    </location>
</feature>
<dbReference type="PANTHER" id="PTHR11076:SF33">
    <property type="entry name" value="DNA POLYMERASE KAPPA"/>
    <property type="match status" value="1"/>
</dbReference>
<keyword evidence="13 16" id="KW-0234">DNA repair</keyword>
<dbReference type="InterPro" id="IPR050116">
    <property type="entry name" value="DNA_polymerase-Y"/>
</dbReference>
<feature type="binding site" evidence="16">
    <location>
        <position position="103"/>
    </location>
    <ligand>
        <name>Mg(2+)</name>
        <dbReference type="ChEBI" id="CHEBI:18420"/>
    </ligand>
</feature>
<evidence type="ECO:0000256" key="10">
    <source>
        <dbReference type="ARBA" id="ARBA00022842"/>
    </source>
</evidence>
<dbReference type="SUPFAM" id="SSF100879">
    <property type="entry name" value="Lesion bypass DNA polymerase (Y-family), little finger domain"/>
    <property type="match status" value="1"/>
</dbReference>
<feature type="binding site" evidence="16">
    <location>
        <position position="10"/>
    </location>
    <ligand>
        <name>Mg(2+)</name>
        <dbReference type="ChEBI" id="CHEBI:18420"/>
    </ligand>
</feature>
<reference evidence="19" key="1">
    <citation type="journal article" date="2019" name="Int. J. Syst. Evol. Microbiol.">
        <title>The Global Catalogue of Microorganisms (GCM) 10K type strain sequencing project: providing services to taxonomists for standard genome sequencing and annotation.</title>
        <authorList>
            <consortium name="The Broad Institute Genomics Platform"/>
            <consortium name="The Broad Institute Genome Sequencing Center for Infectious Disease"/>
            <person name="Wu L."/>
            <person name="Ma J."/>
        </authorList>
    </citation>
    <scope>NUCLEOTIDE SEQUENCE [LARGE SCALE GENOMIC DNA]</scope>
    <source>
        <strain evidence="19">JCM 16953</strain>
    </source>
</reference>
<evidence type="ECO:0000256" key="4">
    <source>
        <dbReference type="ARBA" id="ARBA00022490"/>
    </source>
</evidence>
<evidence type="ECO:0000256" key="12">
    <source>
        <dbReference type="ARBA" id="ARBA00023125"/>
    </source>
</evidence>
<keyword evidence="7 16" id="KW-0235">DNA replication</keyword>
<keyword evidence="3 16" id="KW-0515">Mutator protein</keyword>
<keyword evidence="5 16" id="KW-0808">Transferase</keyword>
<dbReference type="Gene3D" id="3.40.1170.60">
    <property type="match status" value="1"/>
</dbReference>
<comment type="catalytic activity">
    <reaction evidence="15 16">
        <text>DNA(n) + a 2'-deoxyribonucleoside 5'-triphosphate = DNA(n+1) + diphosphate</text>
        <dbReference type="Rhea" id="RHEA:22508"/>
        <dbReference type="Rhea" id="RHEA-COMP:17339"/>
        <dbReference type="Rhea" id="RHEA-COMP:17340"/>
        <dbReference type="ChEBI" id="CHEBI:33019"/>
        <dbReference type="ChEBI" id="CHEBI:61560"/>
        <dbReference type="ChEBI" id="CHEBI:173112"/>
        <dbReference type="EC" id="2.7.7.7"/>
    </reaction>
</comment>
<evidence type="ECO:0000313" key="18">
    <source>
        <dbReference type="EMBL" id="GAA3812547.1"/>
    </source>
</evidence>
<dbReference type="NCBIfam" id="NF002677">
    <property type="entry name" value="PRK02406.1"/>
    <property type="match status" value="1"/>
</dbReference>
<keyword evidence="19" id="KW-1185">Reference proteome</keyword>
<protein>
    <recommendedName>
        <fullName evidence="16">DNA polymerase IV</fullName>
        <shortName evidence="16">Pol IV</shortName>
        <ecNumber evidence="16">2.7.7.7</ecNumber>
    </recommendedName>
</protein>
<keyword evidence="12 16" id="KW-0238">DNA-binding</keyword>
<dbReference type="InterPro" id="IPR022880">
    <property type="entry name" value="DNApol_IV"/>
</dbReference>
<comment type="function">
    <text evidence="14 16">Poorly processive, error-prone DNA polymerase involved in untargeted mutagenesis. Copies undamaged DNA at stalled replication forks, which arise in vivo from mismatched or misaligned primer ends. These misaligned primers can be extended by PolIV. Exhibits no 3'-5' exonuclease (proofreading) activity. May be involved in translesional synthesis, in conjunction with the beta clamp from PolIII.</text>
</comment>
<dbReference type="PANTHER" id="PTHR11076">
    <property type="entry name" value="DNA REPAIR POLYMERASE UMUC / TRANSFERASE FAMILY MEMBER"/>
    <property type="match status" value="1"/>
</dbReference>
<dbReference type="InterPro" id="IPR017961">
    <property type="entry name" value="DNA_pol_Y-fam_little_finger"/>
</dbReference>
<accession>A0ABP7I904</accession>
<dbReference type="SUPFAM" id="SSF56672">
    <property type="entry name" value="DNA/RNA polymerases"/>
    <property type="match status" value="1"/>
</dbReference>
<dbReference type="EC" id="2.7.7.7" evidence="16"/>
<evidence type="ECO:0000256" key="6">
    <source>
        <dbReference type="ARBA" id="ARBA00022695"/>
    </source>
</evidence>
<keyword evidence="11 16" id="KW-0239">DNA-directed DNA polymerase</keyword>
<name>A0ABP7I904_9ACTN</name>
<feature type="site" description="Substrate discrimination" evidence="16">
    <location>
        <position position="15"/>
    </location>
</feature>
<dbReference type="InterPro" id="IPR036775">
    <property type="entry name" value="DNA_pol_Y-fam_lit_finger_sf"/>
</dbReference>
<dbReference type="Pfam" id="PF21999">
    <property type="entry name" value="IMS_HHH_1"/>
    <property type="match status" value="1"/>
</dbReference>
<dbReference type="InterPro" id="IPR043128">
    <property type="entry name" value="Rev_trsase/Diguanyl_cyclase"/>
</dbReference>
<dbReference type="PROSITE" id="PS50173">
    <property type="entry name" value="UMUC"/>
    <property type="match status" value="1"/>
</dbReference>
<evidence type="ECO:0000256" key="3">
    <source>
        <dbReference type="ARBA" id="ARBA00022457"/>
    </source>
</evidence>
<evidence type="ECO:0000256" key="8">
    <source>
        <dbReference type="ARBA" id="ARBA00022723"/>
    </source>
</evidence>
<comment type="subunit">
    <text evidence="16">Monomer.</text>
</comment>
<dbReference type="InterPro" id="IPR043502">
    <property type="entry name" value="DNA/RNA_pol_sf"/>
</dbReference>
<comment type="similarity">
    <text evidence="2 16">Belongs to the DNA polymerase type-Y family.</text>
</comment>
<dbReference type="InterPro" id="IPR053848">
    <property type="entry name" value="IMS_HHH_1"/>
</dbReference>
<dbReference type="Gene3D" id="3.30.1490.100">
    <property type="entry name" value="DNA polymerase, Y-family, little finger domain"/>
    <property type="match status" value="1"/>
</dbReference>
<dbReference type="RefSeq" id="WP_344773662.1">
    <property type="nucleotide sequence ID" value="NZ_BAABAH010000003.1"/>
</dbReference>
<evidence type="ECO:0000256" key="14">
    <source>
        <dbReference type="ARBA" id="ARBA00025589"/>
    </source>
</evidence>
<dbReference type="InterPro" id="IPR001126">
    <property type="entry name" value="UmuC"/>
</dbReference>
<gene>
    <name evidence="16 18" type="primary">dinB</name>
    <name evidence="18" type="ORF">GCM10022242_13800</name>
</gene>
<dbReference type="Proteomes" id="UP001501821">
    <property type="component" value="Unassembled WGS sequence"/>
</dbReference>
<evidence type="ECO:0000256" key="15">
    <source>
        <dbReference type="ARBA" id="ARBA00049244"/>
    </source>
</evidence>